<feature type="compositionally biased region" description="Basic and acidic residues" evidence="1">
    <location>
        <begin position="292"/>
        <end position="301"/>
    </location>
</feature>
<organism evidence="2 3">
    <name type="scientific">Alternaria atra</name>
    <dbReference type="NCBI Taxonomy" id="119953"/>
    <lineage>
        <taxon>Eukaryota</taxon>
        <taxon>Fungi</taxon>
        <taxon>Dikarya</taxon>
        <taxon>Ascomycota</taxon>
        <taxon>Pezizomycotina</taxon>
        <taxon>Dothideomycetes</taxon>
        <taxon>Pleosporomycetidae</taxon>
        <taxon>Pleosporales</taxon>
        <taxon>Pleosporineae</taxon>
        <taxon>Pleosporaceae</taxon>
        <taxon>Alternaria</taxon>
        <taxon>Alternaria sect. Ulocladioides</taxon>
    </lineage>
</organism>
<feature type="region of interest" description="Disordered" evidence="1">
    <location>
        <begin position="274"/>
        <end position="313"/>
    </location>
</feature>
<protein>
    <submittedName>
        <fullName evidence="2">Uncharacterized protein</fullName>
    </submittedName>
</protein>
<comment type="caution">
    <text evidence="2">The sequence shown here is derived from an EMBL/GenBank/DDBJ whole genome shotgun (WGS) entry which is preliminary data.</text>
</comment>
<dbReference type="RefSeq" id="XP_043173392.1">
    <property type="nucleotide sequence ID" value="XM_043317457.1"/>
</dbReference>
<dbReference type="GeneID" id="67022085"/>
<evidence type="ECO:0000313" key="2">
    <source>
        <dbReference type="EMBL" id="CAG5181761.1"/>
    </source>
</evidence>
<keyword evidence="3" id="KW-1185">Reference proteome</keyword>
<sequence length="331" mass="35564">MSASAVSFFWHTAELVQPSRSAGANSNGLFFCDRLWSAETLSGESAEDSFWAELDIFSNQLPGGMNPQKCTDTIGLSHASAERMDTGNEDCDTRHETHRHELCTTGCNVSSSVLVGEGALRSNTEHGGDGEVVLQPESAISDEGAEAFLSPGQQHIETPPDGPAARFKDVTESAESVTREHPGSSQGRDASPSYDEEQQPGWPMAAEVATSEQTSQSEHRLNQEFLNQRQKLRDREVMAEGAGRECAITTDAIILDDGSSDKQPVCGVQEERAARNEEAVEGAGSPCGPSKEAVEDKERSVEPLSGRSPGSKGVSALVLQDVRWLTKQTTL</sequence>
<gene>
    <name evidence="2" type="ORF">ALTATR162_LOCUS9821</name>
</gene>
<accession>A0A8J2IET4</accession>
<dbReference type="AlphaFoldDB" id="A0A8J2IET4"/>
<feature type="compositionally biased region" description="Basic and acidic residues" evidence="1">
    <location>
        <begin position="166"/>
        <end position="182"/>
    </location>
</feature>
<evidence type="ECO:0000256" key="1">
    <source>
        <dbReference type="SAM" id="MobiDB-lite"/>
    </source>
</evidence>
<reference evidence="2" key="1">
    <citation type="submission" date="2021-05" db="EMBL/GenBank/DDBJ databases">
        <authorList>
            <person name="Stam R."/>
        </authorList>
    </citation>
    <scope>NUCLEOTIDE SEQUENCE</scope>
    <source>
        <strain evidence="2">CS162</strain>
    </source>
</reference>
<dbReference type="EMBL" id="CAJRGZ010000027">
    <property type="protein sequence ID" value="CAG5181761.1"/>
    <property type="molecule type" value="Genomic_DNA"/>
</dbReference>
<evidence type="ECO:0000313" key="3">
    <source>
        <dbReference type="Proteomes" id="UP000676310"/>
    </source>
</evidence>
<feature type="region of interest" description="Disordered" evidence="1">
    <location>
        <begin position="152"/>
        <end position="219"/>
    </location>
</feature>
<dbReference type="Proteomes" id="UP000676310">
    <property type="component" value="Unassembled WGS sequence"/>
</dbReference>
<proteinExistence type="predicted"/>
<name>A0A8J2IET4_9PLEO</name>